<dbReference type="AlphaFoldDB" id="A0A8S4QA07"/>
<feature type="region of interest" description="Disordered" evidence="1">
    <location>
        <begin position="320"/>
        <end position="369"/>
    </location>
</feature>
<feature type="region of interest" description="Disordered" evidence="1">
    <location>
        <begin position="127"/>
        <end position="156"/>
    </location>
</feature>
<dbReference type="Proteomes" id="UP000749559">
    <property type="component" value="Unassembled WGS sequence"/>
</dbReference>
<feature type="compositionally biased region" description="Polar residues" evidence="1">
    <location>
        <begin position="131"/>
        <end position="147"/>
    </location>
</feature>
<feature type="compositionally biased region" description="Polar residues" evidence="1">
    <location>
        <begin position="357"/>
        <end position="369"/>
    </location>
</feature>
<sequence>MEATESEEEIDLDDTSSEDETTARVDHASEEGRSYSDDVELSYGRQIDEPQTTNEESHDHNHEHENVDPKTISHDKDVKESDVSVKVEGDISTSVEFAVEEYPSDTEAIKLEIDEVCEDGNDVVLNGGEPDNNQNNHSDTDNISTRSAGEDIHPDDVPIVGIPENSSGKDAVNDKDLLQELYKSMDDIKSASVNAAIDDVNSVNNSTGKLPLAPAEIGSSSRGSEQLQTLNPTPTTCANSSVIQPQLVINQYILAPNIVMQGLTSNQSTVGQVVPIVNNSPFVIQGATSVKPQQNVPNPQSVLIVNASPGSGQAFTQSIINSPRSGQGIGQSVLNTPRPGQGIGQSVLNTPRPGQGIDQSVLISPRSSQ</sequence>
<gene>
    <name evidence="2" type="ORF">OFUS_LOCUS26223</name>
</gene>
<comment type="caution">
    <text evidence="2">The sequence shown here is derived from an EMBL/GenBank/DDBJ whole genome shotgun (WGS) entry which is preliminary data.</text>
</comment>
<feature type="compositionally biased region" description="Basic and acidic residues" evidence="1">
    <location>
        <begin position="21"/>
        <end position="36"/>
    </location>
</feature>
<reference evidence="2" key="1">
    <citation type="submission" date="2022-03" db="EMBL/GenBank/DDBJ databases">
        <authorList>
            <person name="Martin C."/>
        </authorList>
    </citation>
    <scope>NUCLEOTIDE SEQUENCE</scope>
</reference>
<feature type="compositionally biased region" description="Polar residues" evidence="1">
    <location>
        <begin position="320"/>
        <end position="335"/>
    </location>
</feature>
<feature type="region of interest" description="Disordered" evidence="1">
    <location>
        <begin position="1"/>
        <end position="85"/>
    </location>
</feature>
<evidence type="ECO:0000313" key="3">
    <source>
        <dbReference type="Proteomes" id="UP000749559"/>
    </source>
</evidence>
<feature type="non-terminal residue" evidence="2">
    <location>
        <position position="1"/>
    </location>
</feature>
<dbReference type="EMBL" id="CAIIXF020000012">
    <property type="protein sequence ID" value="CAH1802555.1"/>
    <property type="molecule type" value="Genomic_DNA"/>
</dbReference>
<keyword evidence="3" id="KW-1185">Reference proteome</keyword>
<protein>
    <submittedName>
        <fullName evidence="2">Uncharacterized protein</fullName>
    </submittedName>
</protein>
<feature type="compositionally biased region" description="Acidic residues" evidence="1">
    <location>
        <begin position="1"/>
        <end position="20"/>
    </location>
</feature>
<organism evidence="2 3">
    <name type="scientific">Owenia fusiformis</name>
    <name type="common">Polychaete worm</name>
    <dbReference type="NCBI Taxonomy" id="6347"/>
    <lineage>
        <taxon>Eukaryota</taxon>
        <taxon>Metazoa</taxon>
        <taxon>Spiralia</taxon>
        <taxon>Lophotrochozoa</taxon>
        <taxon>Annelida</taxon>
        <taxon>Polychaeta</taxon>
        <taxon>Sedentaria</taxon>
        <taxon>Canalipalpata</taxon>
        <taxon>Sabellida</taxon>
        <taxon>Oweniida</taxon>
        <taxon>Oweniidae</taxon>
        <taxon>Owenia</taxon>
    </lineage>
</organism>
<accession>A0A8S4QA07</accession>
<evidence type="ECO:0000256" key="1">
    <source>
        <dbReference type="SAM" id="MobiDB-lite"/>
    </source>
</evidence>
<evidence type="ECO:0000313" key="2">
    <source>
        <dbReference type="EMBL" id="CAH1802555.1"/>
    </source>
</evidence>
<feature type="compositionally biased region" description="Basic and acidic residues" evidence="1">
    <location>
        <begin position="55"/>
        <end position="85"/>
    </location>
</feature>
<proteinExistence type="predicted"/>
<name>A0A8S4QA07_OWEFU</name>